<keyword evidence="2" id="KW-0813">Transport</keyword>
<dbReference type="InterPro" id="IPR003593">
    <property type="entry name" value="AAA+_ATPase"/>
</dbReference>
<accession>A0A2S7DWP7</accession>
<dbReference type="SUPFAM" id="SSF90123">
    <property type="entry name" value="ABC transporter transmembrane region"/>
    <property type="match status" value="1"/>
</dbReference>
<evidence type="ECO:0000256" key="2">
    <source>
        <dbReference type="ARBA" id="ARBA00022448"/>
    </source>
</evidence>
<dbReference type="OrthoDB" id="6828292at2"/>
<dbReference type="RefSeq" id="WP_104602197.1">
    <property type="nucleotide sequence ID" value="NZ_CP033326.1"/>
</dbReference>
<keyword evidence="6 13" id="KW-0067">ATP-binding</keyword>
<dbReference type="CDD" id="cd03246">
    <property type="entry name" value="ABCC_Protease_Secretion"/>
    <property type="match status" value="1"/>
</dbReference>
<evidence type="ECO:0000256" key="7">
    <source>
        <dbReference type="ARBA" id="ARBA00022989"/>
    </source>
</evidence>
<dbReference type="SUPFAM" id="SSF52540">
    <property type="entry name" value="P-loop containing nucleoside triphosphate hydrolases"/>
    <property type="match status" value="1"/>
</dbReference>
<evidence type="ECO:0000256" key="9">
    <source>
        <dbReference type="SAM" id="Phobius"/>
    </source>
</evidence>
<dbReference type="InterPro" id="IPR039421">
    <property type="entry name" value="Type_1_exporter"/>
</dbReference>
<evidence type="ECO:0000256" key="8">
    <source>
        <dbReference type="ARBA" id="ARBA00023136"/>
    </source>
</evidence>
<dbReference type="PANTHER" id="PTHR24221">
    <property type="entry name" value="ATP-BINDING CASSETTE SUB-FAMILY B"/>
    <property type="match status" value="1"/>
</dbReference>
<evidence type="ECO:0000256" key="1">
    <source>
        <dbReference type="ARBA" id="ARBA00004651"/>
    </source>
</evidence>
<keyword evidence="16" id="KW-1185">Reference proteome</keyword>
<dbReference type="Pfam" id="PF00005">
    <property type="entry name" value="ABC_tran"/>
    <property type="match status" value="1"/>
</dbReference>
<dbReference type="Gene3D" id="3.90.70.10">
    <property type="entry name" value="Cysteine proteinases"/>
    <property type="match status" value="1"/>
</dbReference>
<keyword evidence="7 9" id="KW-1133">Transmembrane helix</keyword>
<dbReference type="GO" id="GO:0008234">
    <property type="term" value="F:cysteine-type peptidase activity"/>
    <property type="evidence" value="ECO:0007669"/>
    <property type="project" value="InterPro"/>
</dbReference>
<dbReference type="PROSITE" id="PS00211">
    <property type="entry name" value="ABC_TRANSPORTER_1"/>
    <property type="match status" value="1"/>
</dbReference>
<dbReference type="CDD" id="cd02419">
    <property type="entry name" value="Peptidase_C39C"/>
    <property type="match status" value="1"/>
</dbReference>
<evidence type="ECO:0000259" key="12">
    <source>
        <dbReference type="PROSITE" id="PS50990"/>
    </source>
</evidence>
<reference evidence="13 15" key="1">
    <citation type="submission" date="2016-08" db="EMBL/GenBank/DDBJ databases">
        <authorList>
            <person name="Seilhamer J.J."/>
        </authorList>
    </citation>
    <scope>NUCLEOTIDE SEQUENCE [LARGE SCALE GENOMIC DNA]</scope>
    <source>
        <strain evidence="13 15">CFBP2542</strain>
    </source>
</reference>
<dbReference type="InterPro" id="IPR027417">
    <property type="entry name" value="P-loop_NTPase"/>
</dbReference>
<evidence type="ECO:0000313" key="16">
    <source>
        <dbReference type="Proteomes" id="UP001214201"/>
    </source>
</evidence>
<dbReference type="InterPro" id="IPR017871">
    <property type="entry name" value="ABC_transporter-like_CS"/>
</dbReference>
<feature type="transmembrane region" description="Helical" evidence="9">
    <location>
        <begin position="301"/>
        <end position="324"/>
    </location>
</feature>
<dbReference type="InterPro" id="IPR005074">
    <property type="entry name" value="Peptidase_C39"/>
</dbReference>
<dbReference type="InterPro" id="IPR011527">
    <property type="entry name" value="ABC1_TM_dom"/>
</dbReference>
<sequence>MSRWVAQLRRLSGTRALPMILQGQAGECGLAAMAMVAHYHGCHVGLAELRRRFLLSRQGTNLASLVSIAQALGLQARALRLEMDALPDLQLPCIVHWDLNHFVVLKRVGTRRLQIHDPANGPRTLSWSEFARHFSGIALELSPTTDFRPRRAAAPVALSSLIGRVHGLGRAVWQILALAFALEVLSLGMPFQLQWLVDQAVPAADTGLIHVLGAGFLLLVVVQGGISLLRGWLIATVSAQLGFQWLGQVFAHLLALPLPYFEKRHLGGIQSRFASIVQVQRTLTTGFTQTLVDGVLVVGTFSLMLVYSAALSAISVSAVVLYALARLFWLGRMREAAVEQLVWDARQHTHFLESVRGIQSVRLFGRQHVRQMDWTHLLAEQTNAQLRLGQYEVLQSSAKLLLFGVERVLVIWLAALAILRSELSLGMLLAFIAYREQFSRRLSELIDRLVEFRLLRVHLERVADIVHQPRENAGQVAEAASWSETTIELCGVGFRYADDIPAVLEDLTLRIDSGECVAITGTSGCGKTTLVRVILGLLQPTSGQVRIGGRPLSSAALPQYRAMVGTVMQDDLLFTGSVADNISFFDPESDQAQVERCARIAALHEEVEQMPLGYASPLSEAGTGLSGGQRQRVLLARALYRSPRILVMDEATSHLDVMNEHRVNAAIQAMQITRIIVAHRRETLDMAERVVTLERGRVVADQTIAQWRRSHELLPRDRQ</sequence>
<evidence type="ECO:0000313" key="15">
    <source>
        <dbReference type="Proteomes" id="UP000239561"/>
    </source>
</evidence>
<dbReference type="GO" id="GO:0005886">
    <property type="term" value="C:plasma membrane"/>
    <property type="evidence" value="ECO:0007669"/>
    <property type="project" value="UniProtKB-SubCell"/>
</dbReference>
<feature type="domain" description="ABC transporter" evidence="10">
    <location>
        <begin position="487"/>
        <end position="717"/>
    </location>
</feature>
<dbReference type="InterPro" id="IPR003439">
    <property type="entry name" value="ABC_transporter-like_ATP-bd"/>
</dbReference>
<dbReference type="InterPro" id="IPR036640">
    <property type="entry name" value="ABC1_TM_sf"/>
</dbReference>
<dbReference type="PROSITE" id="PS50929">
    <property type="entry name" value="ABC_TM1F"/>
    <property type="match status" value="1"/>
</dbReference>
<dbReference type="InterPro" id="IPR033838">
    <property type="entry name" value="CvaB_peptidase"/>
</dbReference>
<feature type="transmembrane region" description="Helical" evidence="9">
    <location>
        <begin position="209"/>
        <end position="229"/>
    </location>
</feature>
<protein>
    <submittedName>
        <fullName evidence="13">ABC transporter ATP-binding protein</fullName>
    </submittedName>
    <submittedName>
        <fullName evidence="14">Peptidase domain-containing ABC transporter RaxB</fullName>
    </submittedName>
</protein>
<feature type="transmembrane region" description="Helical" evidence="9">
    <location>
        <begin position="171"/>
        <end position="189"/>
    </location>
</feature>
<name>A0A2S7DWP7_9XANT</name>
<evidence type="ECO:0000313" key="13">
    <source>
        <dbReference type="EMBL" id="PPU78268.1"/>
    </source>
</evidence>
<dbReference type="GO" id="GO:0140359">
    <property type="term" value="F:ABC-type transporter activity"/>
    <property type="evidence" value="ECO:0007669"/>
    <property type="project" value="InterPro"/>
</dbReference>
<gene>
    <name evidence="14" type="primary">raxB</name>
    <name evidence="14" type="ORF">K6978_05180</name>
    <name evidence="13" type="ORF">XcuCFBP2542_03330</name>
</gene>
<dbReference type="GO" id="GO:0005524">
    <property type="term" value="F:ATP binding"/>
    <property type="evidence" value="ECO:0007669"/>
    <property type="project" value="UniProtKB-KW"/>
</dbReference>
<evidence type="ECO:0000256" key="3">
    <source>
        <dbReference type="ARBA" id="ARBA00022475"/>
    </source>
</evidence>
<evidence type="ECO:0000313" key="14">
    <source>
        <dbReference type="EMBL" id="WDM72556.1"/>
    </source>
</evidence>
<evidence type="ECO:0000256" key="4">
    <source>
        <dbReference type="ARBA" id="ARBA00022692"/>
    </source>
</evidence>
<evidence type="ECO:0000256" key="5">
    <source>
        <dbReference type="ARBA" id="ARBA00022741"/>
    </source>
</evidence>
<feature type="domain" description="Peptidase C39" evidence="12">
    <location>
        <begin position="22"/>
        <end position="141"/>
    </location>
</feature>
<dbReference type="GO" id="GO:0016887">
    <property type="term" value="F:ATP hydrolysis activity"/>
    <property type="evidence" value="ECO:0007669"/>
    <property type="project" value="InterPro"/>
</dbReference>
<proteinExistence type="predicted"/>
<keyword evidence="3" id="KW-1003">Cell membrane</keyword>
<dbReference type="PANTHER" id="PTHR24221:SF606">
    <property type="entry name" value="COLICIN V SECRETION-PROCESSING ATP-BINDING PROTEIN"/>
    <property type="match status" value="1"/>
</dbReference>
<dbReference type="SMART" id="SM00382">
    <property type="entry name" value="AAA"/>
    <property type="match status" value="1"/>
</dbReference>
<dbReference type="Proteomes" id="UP001214201">
    <property type="component" value="Chromosome"/>
</dbReference>
<dbReference type="Pfam" id="PF03412">
    <property type="entry name" value="Peptidase_C39"/>
    <property type="match status" value="1"/>
</dbReference>
<dbReference type="FunFam" id="3.40.50.300:FF:000299">
    <property type="entry name" value="ABC transporter ATP-binding protein/permease"/>
    <property type="match status" value="1"/>
</dbReference>
<dbReference type="EMBL" id="MDED01000003">
    <property type="protein sequence ID" value="PPU78268.1"/>
    <property type="molecule type" value="Genomic_DNA"/>
</dbReference>
<keyword evidence="4 9" id="KW-0812">Transmembrane</keyword>
<evidence type="ECO:0000259" key="10">
    <source>
        <dbReference type="PROSITE" id="PS50893"/>
    </source>
</evidence>
<feature type="transmembrane region" description="Helical" evidence="9">
    <location>
        <begin position="409"/>
        <end position="434"/>
    </location>
</feature>
<organism evidence="13 15">
    <name type="scientific">Xanthomonas cucurbitae</name>
    <dbReference type="NCBI Taxonomy" id="56453"/>
    <lineage>
        <taxon>Bacteria</taxon>
        <taxon>Pseudomonadati</taxon>
        <taxon>Pseudomonadota</taxon>
        <taxon>Gammaproteobacteria</taxon>
        <taxon>Lysobacterales</taxon>
        <taxon>Lysobacteraceae</taxon>
        <taxon>Xanthomonas</taxon>
    </lineage>
</organism>
<evidence type="ECO:0000256" key="6">
    <source>
        <dbReference type="ARBA" id="ARBA00022840"/>
    </source>
</evidence>
<dbReference type="GO" id="GO:0006508">
    <property type="term" value="P:proteolysis"/>
    <property type="evidence" value="ECO:0007669"/>
    <property type="project" value="InterPro"/>
</dbReference>
<dbReference type="EMBL" id="CP082214">
    <property type="protein sequence ID" value="WDM72556.1"/>
    <property type="molecule type" value="Genomic_DNA"/>
</dbReference>
<keyword evidence="8 9" id="KW-0472">Membrane</keyword>
<dbReference type="CDD" id="cd18567">
    <property type="entry name" value="ABC_6TM_CvaB_RaxB_like"/>
    <property type="match status" value="1"/>
</dbReference>
<dbReference type="Gene3D" id="1.20.1560.10">
    <property type="entry name" value="ABC transporter type 1, transmembrane domain"/>
    <property type="match status" value="1"/>
</dbReference>
<dbReference type="PROSITE" id="PS50990">
    <property type="entry name" value="PEPTIDASE_C39"/>
    <property type="match status" value="1"/>
</dbReference>
<dbReference type="AlphaFoldDB" id="A0A2S7DWP7"/>
<dbReference type="Pfam" id="PF00664">
    <property type="entry name" value="ABC_membrane"/>
    <property type="match status" value="1"/>
</dbReference>
<dbReference type="PROSITE" id="PS50893">
    <property type="entry name" value="ABC_TRANSPORTER_2"/>
    <property type="match status" value="1"/>
</dbReference>
<dbReference type="GO" id="GO:0034040">
    <property type="term" value="F:ATPase-coupled lipid transmembrane transporter activity"/>
    <property type="evidence" value="ECO:0007669"/>
    <property type="project" value="TreeGrafter"/>
</dbReference>
<keyword evidence="5" id="KW-0547">Nucleotide-binding</keyword>
<evidence type="ECO:0000259" key="11">
    <source>
        <dbReference type="PROSITE" id="PS50929"/>
    </source>
</evidence>
<dbReference type="Proteomes" id="UP000239561">
    <property type="component" value="Unassembled WGS sequence"/>
</dbReference>
<reference evidence="14 16" key="2">
    <citation type="submission" date="2021-08" db="EMBL/GenBank/DDBJ databases">
        <title>Genome sequences of Xanthomonas cucurbitae isolates from 5 Midwestern US states.</title>
        <authorList>
            <person name="Hind S.R."/>
        </authorList>
    </citation>
    <scope>NUCLEOTIDE SEQUENCE [LARGE SCALE GENOMIC DNA]</scope>
    <source>
        <strain evidence="14 16">OH_261</strain>
    </source>
</reference>
<comment type="subcellular location">
    <subcellularLocation>
        <location evidence="1">Cell membrane</location>
        <topology evidence="1">Multi-pass membrane protein</topology>
    </subcellularLocation>
</comment>
<dbReference type="Gene3D" id="3.40.50.300">
    <property type="entry name" value="P-loop containing nucleotide triphosphate hydrolases"/>
    <property type="match status" value="1"/>
</dbReference>
<feature type="transmembrane region" description="Helical" evidence="9">
    <location>
        <begin position="241"/>
        <end position="261"/>
    </location>
</feature>
<feature type="domain" description="ABC transmembrane type-1" evidence="11">
    <location>
        <begin position="173"/>
        <end position="454"/>
    </location>
</feature>